<dbReference type="SMART" id="SM00091">
    <property type="entry name" value="PAS"/>
    <property type="match status" value="3"/>
</dbReference>
<dbReference type="PROSITE" id="PS50112">
    <property type="entry name" value="PAS"/>
    <property type="match status" value="2"/>
</dbReference>
<organism evidence="10 11">
    <name type="scientific">Methanoculleus bourgensis</name>
    <dbReference type="NCBI Taxonomy" id="83986"/>
    <lineage>
        <taxon>Archaea</taxon>
        <taxon>Methanobacteriati</taxon>
        <taxon>Methanobacteriota</taxon>
        <taxon>Stenosarchaea group</taxon>
        <taxon>Methanomicrobia</taxon>
        <taxon>Methanomicrobiales</taxon>
        <taxon>Methanomicrobiaceae</taxon>
        <taxon>Methanoculleus</taxon>
    </lineage>
</organism>
<dbReference type="KEGG" id="mema:MMAB1_2671"/>
<dbReference type="GeneID" id="27138264"/>
<dbReference type="SUPFAM" id="SSF55781">
    <property type="entry name" value="GAF domain-like"/>
    <property type="match status" value="1"/>
</dbReference>
<evidence type="ECO:0000256" key="4">
    <source>
        <dbReference type="ARBA" id="ARBA00022679"/>
    </source>
</evidence>
<evidence type="ECO:0000259" key="7">
    <source>
        <dbReference type="PROSITE" id="PS50109"/>
    </source>
</evidence>
<dbReference type="RefSeq" id="WP_062265055.1">
    <property type="nucleotide sequence ID" value="NZ_LT158599.1"/>
</dbReference>
<dbReference type="EC" id="2.7.13.3" evidence="2"/>
<dbReference type="InterPro" id="IPR035965">
    <property type="entry name" value="PAS-like_dom_sf"/>
</dbReference>
<dbReference type="SUPFAM" id="SSF55785">
    <property type="entry name" value="PYP-like sensor domain (PAS domain)"/>
    <property type="match status" value="3"/>
</dbReference>
<evidence type="ECO:0000259" key="8">
    <source>
        <dbReference type="PROSITE" id="PS50112"/>
    </source>
</evidence>
<reference evidence="10 11" key="1">
    <citation type="submission" date="2016-01" db="EMBL/GenBank/DDBJ databases">
        <authorList>
            <person name="Manzoor S."/>
        </authorList>
    </citation>
    <scope>NUCLEOTIDE SEQUENCE [LARGE SCALE GENOMIC DNA]</scope>
    <source>
        <strain evidence="10">Methanoculleus sp MAB1</strain>
    </source>
</reference>
<name>A0A0X3BQU0_9EURY</name>
<evidence type="ECO:0000313" key="11">
    <source>
        <dbReference type="Proteomes" id="UP000069850"/>
    </source>
</evidence>
<feature type="domain" description="PAS" evidence="8">
    <location>
        <begin position="161"/>
        <end position="231"/>
    </location>
</feature>
<protein>
    <recommendedName>
        <fullName evidence="2">histidine kinase</fullName>
        <ecNumber evidence="2">2.7.13.3</ecNumber>
    </recommendedName>
</protein>
<dbReference type="InterPro" id="IPR005467">
    <property type="entry name" value="His_kinase_dom"/>
</dbReference>
<dbReference type="PANTHER" id="PTHR43304">
    <property type="entry name" value="PHYTOCHROME-LIKE PROTEIN CPH1"/>
    <property type="match status" value="1"/>
</dbReference>
<dbReference type="EMBL" id="LT158599">
    <property type="protein sequence ID" value="CVK33884.1"/>
    <property type="molecule type" value="Genomic_DNA"/>
</dbReference>
<keyword evidence="4 10" id="KW-0808">Transferase</keyword>
<dbReference type="InterPro" id="IPR003018">
    <property type="entry name" value="GAF"/>
</dbReference>
<dbReference type="InterPro" id="IPR029016">
    <property type="entry name" value="GAF-like_dom_sf"/>
</dbReference>
<proteinExistence type="predicted"/>
<feature type="domain" description="PAC" evidence="9">
    <location>
        <begin position="359"/>
        <end position="409"/>
    </location>
</feature>
<sequence length="788" mass="86936">MHECTSIHGDIPALSAVLDALDEGVLIISPENRVACINRHLQRFLGINQDTPCGTDADLVIRRDLVPRICEESRGKEILAFLSGRLETVEFVCTLRSPDGGEERVRCSCRTVNEGPLPGTRLIHICPDRHRSGDAASGREAPRQGSGAPGRRRMEEILQESESKYRFLIENLNEGIWMIDARGTTVFANQKMADILGYPVADMIGMPVFVFVAEEDVGAVQERLRRRERGMHEVFECEFLHRSGARVHTLVATAPVTDADGTLRGFLAGVLDITPQKIMEEQLRESEEKYRSLVELSAEATLIFHDGRIAYVNPAGMRLLGASSPGEVIGNAVIEIFHPKSRDRVRDLISQHLQGEETPLVELPLVRLDGTTVPVEGRGTRTFLEGRPAVQIVMRDITHRKRAEEQLQASNRHLLLLNRIIGTSATHSTGELLETALDQTLDLLGYDGGAIYCPDAGRGRLTPYCRRNVPHGCLKRAESTLGEFWVGRPCYLERGGDRDAALLLRETGLAALACIPLAAESDVFGALLIGSRDRGSFSPGERALLEAIGREIGAGLLRRMLHRRLEAANREANLYLDILTHDIRNADNVANIYADILIDELEGEAALHARKLKDGIRKSIEITANVATIRKIHESRAGFAPVDLHAVILDEITHFPDLCIHYDGQPVEVFADDLLPEVFMNLIGNAVKHGGPGVEVTVAVEDRDERTVVVTVADTGPGVDDAMKEAIFFRFERESGRRGSQGLGLSICRMLIARYGGNIWVEDRVPGHPEEGAAFRFTLRKAGCCGRR</sequence>
<dbReference type="Gene3D" id="3.30.450.20">
    <property type="entry name" value="PAS domain"/>
    <property type="match status" value="2"/>
</dbReference>
<dbReference type="Pfam" id="PF02518">
    <property type="entry name" value="HATPase_c"/>
    <property type="match status" value="1"/>
</dbReference>
<dbReference type="PROSITE" id="PS50109">
    <property type="entry name" value="HIS_KIN"/>
    <property type="match status" value="1"/>
</dbReference>
<dbReference type="PROSITE" id="PS50113">
    <property type="entry name" value="PAC"/>
    <property type="match status" value="2"/>
</dbReference>
<dbReference type="Pfam" id="PF01590">
    <property type="entry name" value="GAF"/>
    <property type="match status" value="1"/>
</dbReference>
<dbReference type="InterPro" id="IPR000014">
    <property type="entry name" value="PAS"/>
</dbReference>
<evidence type="ECO:0000256" key="2">
    <source>
        <dbReference type="ARBA" id="ARBA00012438"/>
    </source>
</evidence>
<evidence type="ECO:0000256" key="6">
    <source>
        <dbReference type="SAM" id="MobiDB-lite"/>
    </source>
</evidence>
<dbReference type="Proteomes" id="UP000069850">
    <property type="component" value="Chromosome 1"/>
</dbReference>
<dbReference type="Gene3D" id="3.30.450.40">
    <property type="match status" value="1"/>
</dbReference>
<keyword evidence="3" id="KW-0597">Phosphoprotein</keyword>
<dbReference type="GO" id="GO:0006355">
    <property type="term" value="P:regulation of DNA-templated transcription"/>
    <property type="evidence" value="ECO:0007669"/>
    <property type="project" value="InterPro"/>
</dbReference>
<feature type="domain" description="Histidine kinase" evidence="7">
    <location>
        <begin position="675"/>
        <end position="783"/>
    </location>
</feature>
<dbReference type="InterPro" id="IPR001610">
    <property type="entry name" value="PAC"/>
</dbReference>
<dbReference type="OrthoDB" id="342253at2157"/>
<dbReference type="InterPro" id="IPR052162">
    <property type="entry name" value="Sensor_kinase/Photoreceptor"/>
</dbReference>
<dbReference type="SMART" id="SM00086">
    <property type="entry name" value="PAC"/>
    <property type="match status" value="2"/>
</dbReference>
<dbReference type="CDD" id="cd00130">
    <property type="entry name" value="PAS"/>
    <property type="match status" value="2"/>
</dbReference>
<dbReference type="InterPro" id="IPR004358">
    <property type="entry name" value="Sig_transdc_His_kin-like_C"/>
</dbReference>
<dbReference type="InterPro" id="IPR000700">
    <property type="entry name" value="PAS-assoc_C"/>
</dbReference>
<dbReference type="AlphaFoldDB" id="A0A0X3BQU0"/>
<dbReference type="SUPFAM" id="SSF55874">
    <property type="entry name" value="ATPase domain of HSP90 chaperone/DNA topoisomerase II/histidine kinase"/>
    <property type="match status" value="1"/>
</dbReference>
<dbReference type="Pfam" id="PF00989">
    <property type="entry name" value="PAS"/>
    <property type="match status" value="1"/>
</dbReference>
<dbReference type="NCBIfam" id="TIGR00229">
    <property type="entry name" value="sensory_box"/>
    <property type="match status" value="2"/>
</dbReference>
<comment type="catalytic activity">
    <reaction evidence="1">
        <text>ATP + protein L-histidine = ADP + protein N-phospho-L-histidine.</text>
        <dbReference type="EC" id="2.7.13.3"/>
    </reaction>
</comment>
<dbReference type="GO" id="GO:0004673">
    <property type="term" value="F:protein histidine kinase activity"/>
    <property type="evidence" value="ECO:0007669"/>
    <property type="project" value="UniProtKB-EC"/>
</dbReference>
<keyword evidence="5 10" id="KW-0418">Kinase</keyword>
<evidence type="ECO:0000256" key="5">
    <source>
        <dbReference type="ARBA" id="ARBA00022777"/>
    </source>
</evidence>
<dbReference type="Gene3D" id="3.30.565.10">
    <property type="entry name" value="Histidine kinase-like ATPase, C-terminal domain"/>
    <property type="match status" value="1"/>
</dbReference>
<feature type="domain" description="PAC" evidence="9">
    <location>
        <begin position="233"/>
        <end position="285"/>
    </location>
</feature>
<evidence type="ECO:0000259" key="9">
    <source>
        <dbReference type="PROSITE" id="PS50113"/>
    </source>
</evidence>
<feature type="domain" description="PAS" evidence="8">
    <location>
        <begin position="286"/>
        <end position="356"/>
    </location>
</feature>
<feature type="region of interest" description="Disordered" evidence="6">
    <location>
        <begin position="131"/>
        <end position="152"/>
    </location>
</feature>
<gene>
    <name evidence="10" type="ORF">MMAB1_2671</name>
</gene>
<dbReference type="InterPro" id="IPR036890">
    <property type="entry name" value="HATPase_C_sf"/>
</dbReference>
<evidence type="ECO:0000256" key="1">
    <source>
        <dbReference type="ARBA" id="ARBA00000085"/>
    </source>
</evidence>
<dbReference type="PANTHER" id="PTHR43304:SF1">
    <property type="entry name" value="PAC DOMAIN-CONTAINING PROTEIN"/>
    <property type="match status" value="1"/>
</dbReference>
<accession>A0A0X3BQU0</accession>
<dbReference type="Pfam" id="PF13426">
    <property type="entry name" value="PAS_9"/>
    <property type="match status" value="1"/>
</dbReference>
<dbReference type="InterPro" id="IPR003594">
    <property type="entry name" value="HATPase_dom"/>
</dbReference>
<evidence type="ECO:0000313" key="10">
    <source>
        <dbReference type="EMBL" id="CVK33884.1"/>
    </source>
</evidence>
<dbReference type="SMART" id="SM00387">
    <property type="entry name" value="HATPase_c"/>
    <property type="match status" value="1"/>
</dbReference>
<dbReference type="PRINTS" id="PR00344">
    <property type="entry name" value="BCTRLSENSOR"/>
</dbReference>
<dbReference type="InterPro" id="IPR013767">
    <property type="entry name" value="PAS_fold"/>
</dbReference>
<evidence type="ECO:0000256" key="3">
    <source>
        <dbReference type="ARBA" id="ARBA00022553"/>
    </source>
</evidence>